<reference evidence="12 13" key="1">
    <citation type="submission" date="2015-11" db="EMBL/GenBank/DDBJ databases">
        <authorList>
            <consortium name="Pathogen Informatics"/>
        </authorList>
    </citation>
    <scope>NUCLEOTIDE SEQUENCE [LARGE SCALE GENOMIC DNA]</scope>
    <source>
        <strain evidence="12 13">006A-0059</strain>
    </source>
</reference>
<feature type="region of interest" description="Disordered" evidence="8">
    <location>
        <begin position="383"/>
        <end position="523"/>
    </location>
</feature>
<feature type="domain" description="Helicase ATP-binding" evidence="9">
    <location>
        <begin position="32"/>
        <end position="207"/>
    </location>
</feature>
<evidence type="ECO:0000256" key="2">
    <source>
        <dbReference type="ARBA" id="ARBA00022801"/>
    </source>
</evidence>
<dbReference type="AlphaFoldDB" id="A0A0S4RHX2"/>
<evidence type="ECO:0000313" key="13">
    <source>
        <dbReference type="Proteomes" id="UP000052237"/>
    </source>
</evidence>
<evidence type="ECO:0000259" key="10">
    <source>
        <dbReference type="PROSITE" id="PS51194"/>
    </source>
</evidence>
<dbReference type="EC" id="3.6.4.13" evidence="12"/>
<comment type="similarity">
    <text evidence="5 7">Belongs to the DEAD box helicase family.</text>
</comment>
<feature type="region of interest" description="Disordered" evidence="8">
    <location>
        <begin position="536"/>
        <end position="633"/>
    </location>
</feature>
<name>A0A0S4RHX2_CAMHY</name>
<organism evidence="12 13">
    <name type="scientific">Campylobacter hyointestinalis subsp. hyointestinalis</name>
    <dbReference type="NCBI Taxonomy" id="91352"/>
    <lineage>
        <taxon>Bacteria</taxon>
        <taxon>Pseudomonadati</taxon>
        <taxon>Campylobacterota</taxon>
        <taxon>Epsilonproteobacteria</taxon>
        <taxon>Campylobacterales</taxon>
        <taxon>Campylobacteraceae</taxon>
        <taxon>Campylobacter</taxon>
    </lineage>
</organism>
<dbReference type="PROSITE" id="PS51194">
    <property type="entry name" value="HELICASE_CTER"/>
    <property type="match status" value="1"/>
</dbReference>
<evidence type="ECO:0000256" key="4">
    <source>
        <dbReference type="ARBA" id="ARBA00022840"/>
    </source>
</evidence>
<dbReference type="GO" id="GO:0016787">
    <property type="term" value="F:hydrolase activity"/>
    <property type="evidence" value="ECO:0007669"/>
    <property type="project" value="UniProtKB-KW"/>
</dbReference>
<evidence type="ECO:0000256" key="3">
    <source>
        <dbReference type="ARBA" id="ARBA00022806"/>
    </source>
</evidence>
<dbReference type="InterPro" id="IPR014014">
    <property type="entry name" value="RNA_helicase_DEAD_Q_motif"/>
</dbReference>
<dbReference type="CDD" id="cd00268">
    <property type="entry name" value="DEADc"/>
    <property type="match status" value="1"/>
</dbReference>
<dbReference type="Gene3D" id="3.40.50.300">
    <property type="entry name" value="P-loop containing nucleotide triphosphate hydrolases"/>
    <property type="match status" value="2"/>
</dbReference>
<dbReference type="InterPro" id="IPR050079">
    <property type="entry name" value="DEAD_box_RNA_helicase"/>
</dbReference>
<dbReference type="InterPro" id="IPR011545">
    <property type="entry name" value="DEAD/DEAH_box_helicase_dom"/>
</dbReference>
<keyword evidence="2 7" id="KW-0378">Hydrolase</keyword>
<feature type="compositionally biased region" description="Basic and acidic residues" evidence="8">
    <location>
        <begin position="624"/>
        <end position="633"/>
    </location>
</feature>
<dbReference type="SMART" id="SM00490">
    <property type="entry name" value="HELICc"/>
    <property type="match status" value="1"/>
</dbReference>
<gene>
    <name evidence="12" type="primary">rhlE</name>
    <name evidence="12" type="ORF">ERS686654_00459</name>
</gene>
<evidence type="ECO:0000256" key="6">
    <source>
        <dbReference type="PROSITE-ProRule" id="PRU00552"/>
    </source>
</evidence>
<evidence type="ECO:0000259" key="11">
    <source>
        <dbReference type="PROSITE" id="PS51195"/>
    </source>
</evidence>
<evidence type="ECO:0000256" key="5">
    <source>
        <dbReference type="ARBA" id="ARBA00038437"/>
    </source>
</evidence>
<dbReference type="EC" id="3.6.1.-" evidence="12"/>
<keyword evidence="3 7" id="KW-0347">Helicase</keyword>
<dbReference type="GO" id="GO:0003676">
    <property type="term" value="F:nucleic acid binding"/>
    <property type="evidence" value="ECO:0007669"/>
    <property type="project" value="InterPro"/>
</dbReference>
<feature type="compositionally biased region" description="Basic and acidic residues" evidence="8">
    <location>
        <begin position="395"/>
        <end position="509"/>
    </location>
</feature>
<dbReference type="Pfam" id="PF00270">
    <property type="entry name" value="DEAD"/>
    <property type="match status" value="1"/>
</dbReference>
<dbReference type="CDD" id="cd18787">
    <property type="entry name" value="SF2_C_DEAD"/>
    <property type="match status" value="1"/>
</dbReference>
<proteinExistence type="inferred from homology"/>
<feature type="domain" description="DEAD-box RNA helicase Q" evidence="11">
    <location>
        <begin position="1"/>
        <end position="29"/>
    </location>
</feature>
<dbReference type="InterPro" id="IPR000629">
    <property type="entry name" value="RNA-helicase_DEAD-box_CS"/>
</dbReference>
<accession>A0A0S4RHX2</accession>
<feature type="domain" description="Helicase C-terminal" evidence="10">
    <location>
        <begin position="218"/>
        <end position="380"/>
    </location>
</feature>
<feature type="short sequence motif" description="Q motif" evidence="6">
    <location>
        <begin position="1"/>
        <end position="29"/>
    </location>
</feature>
<evidence type="ECO:0000256" key="7">
    <source>
        <dbReference type="RuleBase" id="RU000492"/>
    </source>
</evidence>
<evidence type="ECO:0000256" key="1">
    <source>
        <dbReference type="ARBA" id="ARBA00022741"/>
    </source>
</evidence>
<dbReference type="RefSeq" id="WP_081315681.1">
    <property type="nucleotide sequence ID" value="NZ_FAVB01000001.1"/>
</dbReference>
<dbReference type="InterPro" id="IPR027417">
    <property type="entry name" value="P-loop_NTPase"/>
</dbReference>
<dbReference type="InterPro" id="IPR044742">
    <property type="entry name" value="DEAD/DEAH_RhlB"/>
</dbReference>
<dbReference type="GO" id="GO:0005829">
    <property type="term" value="C:cytosol"/>
    <property type="evidence" value="ECO:0007669"/>
    <property type="project" value="TreeGrafter"/>
</dbReference>
<evidence type="ECO:0000259" key="9">
    <source>
        <dbReference type="PROSITE" id="PS51192"/>
    </source>
</evidence>
<keyword evidence="1 7" id="KW-0547">Nucleotide-binding</keyword>
<dbReference type="PROSITE" id="PS51192">
    <property type="entry name" value="HELICASE_ATP_BIND_1"/>
    <property type="match status" value="1"/>
</dbReference>
<dbReference type="SMART" id="SM00487">
    <property type="entry name" value="DEXDc"/>
    <property type="match status" value="1"/>
</dbReference>
<sequence>MLFSDFDLSSAILEALKELNYDAPTQIQQVAIPAIMQGKDILAGARTGTGKTAAFALPILEKLSSKDRNKKRPQTRVLILVPTRELANQVTQNIKSYAKKLPFKTLPIFGGVSSYPQIQALKSGIDIVVATPGRLLDLALQNALNLEHIDTLIFDEADRMFDMGFIHDIKSIVKMLPDNRQNLLFSATYPSEVMALCNFMLKDPVRIQIEEQNSTALNIIQRVILVDRDKKMELLNEVFGVEDIDQALVFTRTKKSADKCSSYLHTLGFSVAALHGDKSQAVRSKTLEKFKNGKVKILVATDIAARGLDIKELPFVVNLELPNVPEDYVHRIGRTGRAGNDGVAISLVCVDEFKFLIDIEKLIDKKLIRESFAGFEADLSVKPQPIRRGQNMNKSSERPQRDGKNGNKIDKKERKPREFGSDKKDESKRGRKRDDFKGEFRDRPKKDDKRSFDDKRSKFGFDKDFGVDERETKKDGDFKRKFKKDEPKREYRRDSANAEFSKGKKEFSRNSRTKTSDSSFDGEAKKEFKFKKDDKKFGEKKPFGDKKKSFGDKKSFDDKDKKFSGEKKFGSDKKPRSSDKSSDEKYSDKKFSPKKKFGSDRPDRNDKFAKDGSKPRASSRPRKPQSDKKSPTK</sequence>
<dbReference type="Proteomes" id="UP000052237">
    <property type="component" value="Unassembled WGS sequence"/>
</dbReference>
<dbReference type="PROSITE" id="PS00039">
    <property type="entry name" value="DEAD_ATP_HELICASE"/>
    <property type="match status" value="1"/>
</dbReference>
<dbReference type="Pfam" id="PF00271">
    <property type="entry name" value="Helicase_C"/>
    <property type="match status" value="1"/>
</dbReference>
<feature type="compositionally biased region" description="Basic and acidic residues" evidence="8">
    <location>
        <begin position="536"/>
        <end position="614"/>
    </location>
</feature>
<keyword evidence="13" id="KW-1185">Reference proteome</keyword>
<comment type="caution">
    <text evidence="12">The sequence shown here is derived from an EMBL/GenBank/DDBJ whole genome shotgun (WGS) entry which is preliminary data.</text>
</comment>
<dbReference type="PANTHER" id="PTHR47959">
    <property type="entry name" value="ATP-DEPENDENT RNA HELICASE RHLE-RELATED"/>
    <property type="match status" value="1"/>
</dbReference>
<evidence type="ECO:0000256" key="8">
    <source>
        <dbReference type="SAM" id="MobiDB-lite"/>
    </source>
</evidence>
<dbReference type="InterPro" id="IPR001650">
    <property type="entry name" value="Helicase_C-like"/>
</dbReference>
<dbReference type="GO" id="GO:0003724">
    <property type="term" value="F:RNA helicase activity"/>
    <property type="evidence" value="ECO:0007669"/>
    <property type="project" value="UniProtKB-EC"/>
</dbReference>
<dbReference type="PROSITE" id="PS51195">
    <property type="entry name" value="Q_MOTIF"/>
    <property type="match status" value="1"/>
</dbReference>
<evidence type="ECO:0000313" key="12">
    <source>
        <dbReference type="EMBL" id="CUU72805.1"/>
    </source>
</evidence>
<dbReference type="GO" id="GO:0005524">
    <property type="term" value="F:ATP binding"/>
    <property type="evidence" value="ECO:0007669"/>
    <property type="project" value="UniProtKB-KW"/>
</dbReference>
<dbReference type="EMBL" id="FAVB01000001">
    <property type="protein sequence ID" value="CUU72805.1"/>
    <property type="molecule type" value="Genomic_DNA"/>
</dbReference>
<protein>
    <submittedName>
        <fullName evidence="12">ATP-dependent RNA helicase RhlE</fullName>
        <ecNumber evidence="12">3.6.1.-</ecNumber>
        <ecNumber evidence="12">3.6.4.13</ecNumber>
    </submittedName>
</protein>
<dbReference type="PANTHER" id="PTHR47959:SF13">
    <property type="entry name" value="ATP-DEPENDENT RNA HELICASE RHLE"/>
    <property type="match status" value="1"/>
</dbReference>
<dbReference type="InterPro" id="IPR014001">
    <property type="entry name" value="Helicase_ATP-bd"/>
</dbReference>
<dbReference type="SUPFAM" id="SSF52540">
    <property type="entry name" value="P-loop containing nucleoside triphosphate hydrolases"/>
    <property type="match status" value="1"/>
</dbReference>
<keyword evidence="4 7" id="KW-0067">ATP-binding</keyword>